<feature type="transmembrane region" description="Helical" evidence="4">
    <location>
        <begin position="171"/>
        <end position="188"/>
    </location>
</feature>
<feature type="transmembrane region" description="Helical" evidence="4">
    <location>
        <begin position="91"/>
        <end position="110"/>
    </location>
</feature>
<dbReference type="SMART" id="SM00342">
    <property type="entry name" value="HTH_ARAC"/>
    <property type="match status" value="1"/>
</dbReference>
<dbReference type="OrthoDB" id="5492415at2"/>
<evidence type="ECO:0000256" key="2">
    <source>
        <dbReference type="ARBA" id="ARBA00023125"/>
    </source>
</evidence>
<name>A0A1G7GAT5_9BACT</name>
<dbReference type="GO" id="GO:0043565">
    <property type="term" value="F:sequence-specific DNA binding"/>
    <property type="evidence" value="ECO:0007669"/>
    <property type="project" value="InterPro"/>
</dbReference>
<evidence type="ECO:0000256" key="3">
    <source>
        <dbReference type="ARBA" id="ARBA00023163"/>
    </source>
</evidence>
<organism evidence="6 7">
    <name type="scientific">Dyadobacter soli</name>
    <dbReference type="NCBI Taxonomy" id="659014"/>
    <lineage>
        <taxon>Bacteria</taxon>
        <taxon>Pseudomonadati</taxon>
        <taxon>Bacteroidota</taxon>
        <taxon>Cytophagia</taxon>
        <taxon>Cytophagales</taxon>
        <taxon>Spirosomataceae</taxon>
        <taxon>Dyadobacter</taxon>
    </lineage>
</organism>
<feature type="transmembrane region" description="Helical" evidence="4">
    <location>
        <begin position="130"/>
        <end position="150"/>
    </location>
</feature>
<keyword evidence="4" id="KW-1133">Transmembrane helix</keyword>
<keyword evidence="4" id="KW-0472">Membrane</keyword>
<feature type="transmembrane region" description="Helical" evidence="4">
    <location>
        <begin position="29"/>
        <end position="48"/>
    </location>
</feature>
<dbReference type="AlphaFoldDB" id="A0A1G7GAT5"/>
<dbReference type="InterPro" id="IPR009057">
    <property type="entry name" value="Homeodomain-like_sf"/>
</dbReference>
<keyword evidence="2 6" id="KW-0238">DNA-binding</keyword>
<dbReference type="EMBL" id="FNAN01000007">
    <property type="protein sequence ID" value="SDE85195.1"/>
    <property type="molecule type" value="Genomic_DNA"/>
</dbReference>
<dbReference type="Proteomes" id="UP000198748">
    <property type="component" value="Unassembled WGS sequence"/>
</dbReference>
<keyword evidence="7" id="KW-1185">Reference proteome</keyword>
<dbReference type="GO" id="GO:0003700">
    <property type="term" value="F:DNA-binding transcription factor activity"/>
    <property type="evidence" value="ECO:0007669"/>
    <property type="project" value="InterPro"/>
</dbReference>
<keyword evidence="1" id="KW-0805">Transcription regulation</keyword>
<dbReference type="Pfam" id="PF12833">
    <property type="entry name" value="HTH_18"/>
    <property type="match status" value="1"/>
</dbReference>
<evidence type="ECO:0000256" key="4">
    <source>
        <dbReference type="SAM" id="Phobius"/>
    </source>
</evidence>
<dbReference type="PANTHER" id="PTHR43280:SF29">
    <property type="entry name" value="ARAC-FAMILY TRANSCRIPTIONAL REGULATOR"/>
    <property type="match status" value="1"/>
</dbReference>
<dbReference type="RefSeq" id="WP_090150341.1">
    <property type="nucleotide sequence ID" value="NZ_FNAN01000007.1"/>
</dbReference>
<protein>
    <submittedName>
        <fullName evidence="6">AraC-type DNA-binding protein</fullName>
    </submittedName>
</protein>
<proteinExistence type="predicted"/>
<dbReference type="InterPro" id="IPR018060">
    <property type="entry name" value="HTH_AraC"/>
</dbReference>
<gene>
    <name evidence="6" type="ORF">SAMN04487996_107188</name>
</gene>
<keyword evidence="3" id="KW-0804">Transcription</keyword>
<dbReference type="STRING" id="659014.SAMN04487996_107188"/>
<feature type="transmembrane region" description="Helical" evidence="4">
    <location>
        <begin position="194"/>
        <end position="212"/>
    </location>
</feature>
<sequence>MLNLIGLTITFFLAAVLLGKRSKTNADYVLTVWLLVIGVHLGLYYSVVSGRYLRFPFLLGVEIPLPLAYGPLLYLYTIELTRPARLTWRRLIHFLPVALAYLFVMPFYRLPTDRKIWVYQHQGEGFQDQQLILLITIILSGTTYALASWIELRRHRKRIDYQFSNTEKINLAWLRYLIAGISVIWLTIFLDSEAYIFGAVVVFVFFMGYFGIRQTGIFTDQPRLAFEWDRAPHAMAHVPAPAPAKQESGGEMIVADEVIEQNATTAGKYAKSGLSEELGRAIHQNLENLMERERLFTDPELTLAELSEKLGTNANHLSQVINTIEEKSFYDYINALRIAEFIRIAALPENQKYTLLHLALECGFNSKTSFNRNFKKHTGLSPSEFLTQRHINLE</sequence>
<evidence type="ECO:0000259" key="5">
    <source>
        <dbReference type="PROSITE" id="PS01124"/>
    </source>
</evidence>
<evidence type="ECO:0000313" key="6">
    <source>
        <dbReference type="EMBL" id="SDE85195.1"/>
    </source>
</evidence>
<evidence type="ECO:0000256" key="1">
    <source>
        <dbReference type="ARBA" id="ARBA00023015"/>
    </source>
</evidence>
<dbReference type="SUPFAM" id="SSF46689">
    <property type="entry name" value="Homeodomain-like"/>
    <property type="match status" value="1"/>
</dbReference>
<keyword evidence="4" id="KW-0812">Transmembrane</keyword>
<dbReference type="PROSITE" id="PS01124">
    <property type="entry name" value="HTH_ARAC_FAMILY_2"/>
    <property type="match status" value="1"/>
</dbReference>
<feature type="domain" description="HTH araC/xylS-type" evidence="5">
    <location>
        <begin position="280"/>
        <end position="388"/>
    </location>
</feature>
<reference evidence="7" key="1">
    <citation type="submission" date="2016-10" db="EMBL/GenBank/DDBJ databases">
        <authorList>
            <person name="Varghese N."/>
            <person name="Submissions S."/>
        </authorList>
    </citation>
    <scope>NUCLEOTIDE SEQUENCE [LARGE SCALE GENOMIC DNA]</scope>
    <source>
        <strain evidence="7">DSM 25329</strain>
    </source>
</reference>
<accession>A0A1G7GAT5</accession>
<dbReference type="Gene3D" id="1.10.10.60">
    <property type="entry name" value="Homeodomain-like"/>
    <property type="match status" value="2"/>
</dbReference>
<evidence type="ECO:0000313" key="7">
    <source>
        <dbReference type="Proteomes" id="UP000198748"/>
    </source>
</evidence>
<dbReference type="PANTHER" id="PTHR43280">
    <property type="entry name" value="ARAC-FAMILY TRANSCRIPTIONAL REGULATOR"/>
    <property type="match status" value="1"/>
</dbReference>